<protein>
    <submittedName>
        <fullName evidence="1">Flagellin lysine-N-methylase</fullName>
        <ecNumber evidence="1">2.1.1.-</ecNumber>
    </submittedName>
</protein>
<dbReference type="GO" id="GO:0032259">
    <property type="term" value="P:methylation"/>
    <property type="evidence" value="ECO:0007669"/>
    <property type="project" value="UniProtKB-KW"/>
</dbReference>
<keyword evidence="1" id="KW-0969">Cilium</keyword>
<dbReference type="AlphaFoldDB" id="A0A9D2LIU8"/>
<dbReference type="EC" id="2.1.1.-" evidence="1"/>
<gene>
    <name evidence="1" type="primary">fliB</name>
    <name evidence="1" type="ORF">H9787_06315</name>
</gene>
<dbReference type="Proteomes" id="UP000823824">
    <property type="component" value="Unassembled WGS sequence"/>
</dbReference>
<dbReference type="EMBL" id="DWZJ01000052">
    <property type="protein sequence ID" value="HJB13308.1"/>
    <property type="molecule type" value="Genomic_DNA"/>
</dbReference>
<sequence>MRTRVPDYYDRFQCLAGACPHTCCEKWEVVIDPETARRYETLLGALGVRLRAAMQADADGDLCFPLAGGRCPFLDRENLCEIHRQLGAEATSLTCRAHPRFTEDYGPFQEISLCASCPAACGLLLGTSAPLTFLERETTGPAEPGDPWLQGLLPLRERMLRELSARPRPLKERLESFLLLAAEAQSLLDEDLAEELPALAADWEKPEAAVPPGPGLFPYALRVLSGLEVLDEDWVALLRQGEDAPPAAVPEALLERLGTYFAFRYLLKAVNDGDLLGQAQFCVLMVLTAQRLAAVCGLPEAVRRLCCELEHSEENLESLRLAFLRDAALSLGAFLRQLRS</sequence>
<evidence type="ECO:0000313" key="2">
    <source>
        <dbReference type="Proteomes" id="UP000823824"/>
    </source>
</evidence>
<name>A0A9D2LIU8_9FIRM</name>
<reference evidence="1" key="2">
    <citation type="submission" date="2021-04" db="EMBL/GenBank/DDBJ databases">
        <authorList>
            <person name="Gilroy R."/>
        </authorList>
    </citation>
    <scope>NUCLEOTIDE SEQUENCE</scope>
    <source>
        <strain evidence="1">ChiBcec18-1249</strain>
    </source>
</reference>
<proteinExistence type="predicted"/>
<accession>A0A9D2LIU8</accession>
<dbReference type="NCBIfam" id="NF038110">
    <property type="entry name" value="Lys_methyl_FliB"/>
    <property type="match status" value="1"/>
</dbReference>
<keyword evidence="1" id="KW-0489">Methyltransferase</keyword>
<organism evidence="1 2">
    <name type="scientific">Candidatus Oscillibacter excrementigallinarum</name>
    <dbReference type="NCBI Taxonomy" id="2838716"/>
    <lineage>
        <taxon>Bacteria</taxon>
        <taxon>Bacillati</taxon>
        <taxon>Bacillota</taxon>
        <taxon>Clostridia</taxon>
        <taxon>Eubacteriales</taxon>
        <taxon>Oscillospiraceae</taxon>
        <taxon>Oscillibacter</taxon>
    </lineage>
</organism>
<comment type="caution">
    <text evidence="1">The sequence shown here is derived from an EMBL/GenBank/DDBJ whole genome shotgun (WGS) entry which is preliminary data.</text>
</comment>
<evidence type="ECO:0000313" key="1">
    <source>
        <dbReference type="EMBL" id="HJB13308.1"/>
    </source>
</evidence>
<keyword evidence="1" id="KW-0966">Cell projection</keyword>
<dbReference type="GO" id="GO:0008168">
    <property type="term" value="F:methyltransferase activity"/>
    <property type="evidence" value="ECO:0007669"/>
    <property type="project" value="UniProtKB-KW"/>
</dbReference>
<reference evidence="1" key="1">
    <citation type="journal article" date="2021" name="PeerJ">
        <title>Extensive microbial diversity within the chicken gut microbiome revealed by metagenomics and culture.</title>
        <authorList>
            <person name="Gilroy R."/>
            <person name="Ravi A."/>
            <person name="Getino M."/>
            <person name="Pursley I."/>
            <person name="Horton D.L."/>
            <person name="Alikhan N.F."/>
            <person name="Baker D."/>
            <person name="Gharbi K."/>
            <person name="Hall N."/>
            <person name="Watson M."/>
            <person name="Adriaenssens E.M."/>
            <person name="Foster-Nyarko E."/>
            <person name="Jarju S."/>
            <person name="Secka A."/>
            <person name="Antonio M."/>
            <person name="Oren A."/>
            <person name="Chaudhuri R.R."/>
            <person name="La Ragione R."/>
            <person name="Hildebrand F."/>
            <person name="Pallen M.J."/>
        </authorList>
    </citation>
    <scope>NUCLEOTIDE SEQUENCE</scope>
    <source>
        <strain evidence="1">ChiBcec18-1249</strain>
    </source>
</reference>
<keyword evidence="1" id="KW-0282">Flagellum</keyword>
<keyword evidence="1" id="KW-0808">Transferase</keyword>